<reference evidence="15" key="2">
    <citation type="submission" date="2024-02" db="EMBL/GenBank/DDBJ databases">
        <title>Neisseria leonii sp. nov.</title>
        <authorList>
            <person name="Boutroux M."/>
            <person name="Favre-Rochex S."/>
            <person name="Gorgette O."/>
            <person name="Touak G."/>
            <person name="Muhle E."/>
            <person name="Chesneau O."/>
            <person name="Clermont D."/>
            <person name="Rahi P."/>
        </authorList>
    </citation>
    <scope>NUCLEOTIDE SEQUENCE</scope>
    <source>
        <strain evidence="15">51.81</strain>
    </source>
</reference>
<dbReference type="InterPro" id="IPR027417">
    <property type="entry name" value="P-loop_NTPase"/>
</dbReference>
<dbReference type="EC" id="2.7.1.130" evidence="3 13"/>
<dbReference type="HAMAP" id="MF_00409">
    <property type="entry name" value="LpxK"/>
    <property type="match status" value="1"/>
</dbReference>
<evidence type="ECO:0000256" key="10">
    <source>
        <dbReference type="ARBA" id="ARBA00022840"/>
    </source>
</evidence>
<keyword evidence="10 13" id="KW-0067">ATP-binding</keyword>
<keyword evidence="11 13" id="KW-0443">Lipid metabolism</keyword>
<evidence type="ECO:0000256" key="12">
    <source>
        <dbReference type="ARBA" id="ARBA00029757"/>
    </source>
</evidence>
<evidence type="ECO:0000256" key="13">
    <source>
        <dbReference type="HAMAP-Rule" id="MF_00409"/>
    </source>
</evidence>
<dbReference type="InterPro" id="IPR003758">
    <property type="entry name" value="LpxK"/>
</dbReference>
<dbReference type="RefSeq" id="WP_274584692.1">
    <property type="nucleotide sequence ID" value="NZ_CP146598.1"/>
</dbReference>
<comment type="similarity">
    <text evidence="13">Belongs to the LpxK family.</text>
</comment>
<feature type="binding site" evidence="13">
    <location>
        <begin position="61"/>
        <end position="68"/>
    </location>
    <ligand>
        <name>ATP</name>
        <dbReference type="ChEBI" id="CHEBI:30616"/>
    </ligand>
</feature>
<comment type="function">
    <text evidence="1 13">Transfers the gamma-phosphate of ATP to the 4'-position of a tetraacyldisaccharide 1-phosphate intermediate (termed DS-1-P) to form tetraacyldisaccharide 1,4'-bis-phosphate (lipid IVA).</text>
</comment>
<evidence type="ECO:0000256" key="8">
    <source>
        <dbReference type="ARBA" id="ARBA00022741"/>
    </source>
</evidence>
<gene>
    <name evidence="13 14" type="primary">lpxK</name>
    <name evidence="14" type="ORF">ORY91_000824</name>
    <name evidence="15" type="ORF">V9W64_07735</name>
</gene>
<evidence type="ECO:0000256" key="3">
    <source>
        <dbReference type="ARBA" id="ARBA00012071"/>
    </source>
</evidence>
<evidence type="ECO:0000256" key="11">
    <source>
        <dbReference type="ARBA" id="ARBA00023098"/>
    </source>
</evidence>
<evidence type="ECO:0000313" key="15">
    <source>
        <dbReference type="EMBL" id="WWY02596.1"/>
    </source>
</evidence>
<sequence length="334" mass="36232">MMLHRFFERHWQRPYPLLSLLLAPWSRLFGCVAAKRRRDFLSGRKTAETLPVPVVVVGNIHTGGVGKTPVVAALVRGLQARGLRVGIISRGYGRREKGVHVLTPHSTARQAGDEPLLLQRQTGAPVAVAAVRAEAGRALLAAYPDLDVLVADDGLQHYALARDVEIIVFPYADRNRPLGLLPDGPLREPLSRLETADALVFGGCPHDVRREDGVFYSRVAAGAAYRFNRPQEIWPSGRLKTGTTAALAAIAKPERFFASLRAAGIVPDSVHSLPDHAVLTAADLPQADAVFITEKDAVKLTPSAATENVWVLPVCAIIEPDLADFVLEKLKKAV</sequence>
<proteinExistence type="inferred from homology"/>
<keyword evidence="7 13" id="KW-0808">Transferase</keyword>
<keyword evidence="8 13" id="KW-0547">Nucleotide-binding</keyword>
<dbReference type="GO" id="GO:0009245">
    <property type="term" value="P:lipid A biosynthetic process"/>
    <property type="evidence" value="ECO:0007669"/>
    <property type="project" value="UniProtKB-UniRule"/>
</dbReference>
<dbReference type="GO" id="GO:0009244">
    <property type="term" value="P:lipopolysaccharide core region biosynthetic process"/>
    <property type="evidence" value="ECO:0007669"/>
    <property type="project" value="TreeGrafter"/>
</dbReference>
<dbReference type="GO" id="GO:0009029">
    <property type="term" value="F:lipid-A 4'-kinase activity"/>
    <property type="evidence" value="ECO:0007669"/>
    <property type="project" value="UniProtKB-UniRule"/>
</dbReference>
<evidence type="ECO:0000256" key="9">
    <source>
        <dbReference type="ARBA" id="ARBA00022777"/>
    </source>
</evidence>
<comment type="catalytic activity">
    <reaction evidence="13">
        <text>a lipid A disaccharide + ATP = a lipid IVA + ADP + H(+)</text>
        <dbReference type="Rhea" id="RHEA:67840"/>
        <dbReference type="ChEBI" id="CHEBI:15378"/>
        <dbReference type="ChEBI" id="CHEBI:30616"/>
        <dbReference type="ChEBI" id="CHEBI:176343"/>
        <dbReference type="ChEBI" id="CHEBI:176425"/>
        <dbReference type="ChEBI" id="CHEBI:456216"/>
        <dbReference type="EC" id="2.7.1.130"/>
    </reaction>
</comment>
<dbReference type="NCBIfam" id="TIGR00682">
    <property type="entry name" value="lpxK"/>
    <property type="match status" value="1"/>
</dbReference>
<accession>A0A9X4E0V5</accession>
<dbReference type="SUPFAM" id="SSF52540">
    <property type="entry name" value="P-loop containing nucleoside triphosphate hydrolases"/>
    <property type="match status" value="1"/>
</dbReference>
<evidence type="ECO:0000313" key="14">
    <source>
        <dbReference type="EMBL" id="MDD9327427.1"/>
    </source>
</evidence>
<dbReference type="GO" id="GO:0005524">
    <property type="term" value="F:ATP binding"/>
    <property type="evidence" value="ECO:0007669"/>
    <property type="project" value="UniProtKB-UniRule"/>
</dbReference>
<dbReference type="AlphaFoldDB" id="A0A9X4E0V5"/>
<dbReference type="Pfam" id="PF02606">
    <property type="entry name" value="LpxK"/>
    <property type="match status" value="1"/>
</dbReference>
<keyword evidence="16" id="KW-1185">Reference proteome</keyword>
<evidence type="ECO:0000256" key="1">
    <source>
        <dbReference type="ARBA" id="ARBA00002274"/>
    </source>
</evidence>
<dbReference type="PANTHER" id="PTHR42724">
    <property type="entry name" value="TETRAACYLDISACCHARIDE 4'-KINASE"/>
    <property type="match status" value="1"/>
</dbReference>
<comment type="pathway">
    <text evidence="2 13">Glycolipid biosynthesis; lipid IV(A) biosynthesis; lipid IV(A) from (3R)-3-hydroxytetradecanoyl-[acyl-carrier-protein] and UDP-N-acetyl-alpha-D-glucosamine: step 6/6.</text>
</comment>
<dbReference type="EMBL" id="CP146598">
    <property type="protein sequence ID" value="WWY02596.1"/>
    <property type="molecule type" value="Genomic_DNA"/>
</dbReference>
<name>A0A9X4E0V5_9NEIS</name>
<organism evidence="14">
    <name type="scientific">Neisseria leonii</name>
    <dbReference type="NCBI Taxonomy" id="2995413"/>
    <lineage>
        <taxon>Bacteria</taxon>
        <taxon>Pseudomonadati</taxon>
        <taxon>Pseudomonadota</taxon>
        <taxon>Betaproteobacteria</taxon>
        <taxon>Neisseriales</taxon>
        <taxon>Neisseriaceae</taxon>
        <taxon>Neisseria</taxon>
    </lineage>
</organism>
<reference evidence="14" key="1">
    <citation type="submission" date="2022-10" db="EMBL/GenBank/DDBJ databases">
        <authorList>
            <person name="Boutroux M."/>
        </authorList>
    </citation>
    <scope>NUCLEOTIDE SEQUENCE</scope>
    <source>
        <strain evidence="14">51.81</strain>
    </source>
</reference>
<evidence type="ECO:0000256" key="4">
    <source>
        <dbReference type="ARBA" id="ARBA00016436"/>
    </source>
</evidence>
<evidence type="ECO:0000256" key="7">
    <source>
        <dbReference type="ARBA" id="ARBA00022679"/>
    </source>
</evidence>
<dbReference type="PANTHER" id="PTHR42724:SF1">
    <property type="entry name" value="TETRAACYLDISACCHARIDE 4'-KINASE, MITOCHONDRIAL-RELATED"/>
    <property type="match status" value="1"/>
</dbReference>
<evidence type="ECO:0000256" key="5">
    <source>
        <dbReference type="ARBA" id="ARBA00022516"/>
    </source>
</evidence>
<keyword evidence="9 13" id="KW-0418">Kinase</keyword>
<protein>
    <recommendedName>
        <fullName evidence="4 13">Tetraacyldisaccharide 4'-kinase</fullName>
        <ecNumber evidence="3 13">2.7.1.130</ecNumber>
    </recommendedName>
    <alternativeName>
        <fullName evidence="12 13">Lipid A 4'-kinase</fullName>
    </alternativeName>
</protein>
<dbReference type="Proteomes" id="UP001149607">
    <property type="component" value="Chromosome"/>
</dbReference>
<dbReference type="EMBL" id="JAPQFL010000002">
    <property type="protein sequence ID" value="MDD9327427.1"/>
    <property type="molecule type" value="Genomic_DNA"/>
</dbReference>
<evidence type="ECO:0000256" key="2">
    <source>
        <dbReference type="ARBA" id="ARBA00004870"/>
    </source>
</evidence>
<evidence type="ECO:0000313" key="16">
    <source>
        <dbReference type="Proteomes" id="UP001149607"/>
    </source>
</evidence>
<dbReference type="GO" id="GO:0005886">
    <property type="term" value="C:plasma membrane"/>
    <property type="evidence" value="ECO:0007669"/>
    <property type="project" value="TreeGrafter"/>
</dbReference>
<keyword evidence="5 13" id="KW-0444">Lipid biosynthesis</keyword>
<evidence type="ECO:0000256" key="6">
    <source>
        <dbReference type="ARBA" id="ARBA00022556"/>
    </source>
</evidence>
<keyword evidence="6 13" id="KW-0441">Lipid A biosynthesis</keyword>